<dbReference type="HAMAP" id="MF_02215">
    <property type="entry name" value="UbiJ"/>
    <property type="match status" value="1"/>
</dbReference>
<protein>
    <recommendedName>
        <fullName evidence="1">Ubiquinone biosynthesis accessory factor UbiJ</fullName>
    </recommendedName>
</protein>
<feature type="domain" description="SCP2" evidence="2">
    <location>
        <begin position="14"/>
        <end position="112"/>
    </location>
</feature>
<dbReference type="PANTHER" id="PTHR38693">
    <property type="entry name" value="UBIQUINONE BIOSYNTHESIS PROTEIN UBIJ"/>
    <property type="match status" value="1"/>
</dbReference>
<evidence type="ECO:0000259" key="2">
    <source>
        <dbReference type="Pfam" id="PF02036"/>
    </source>
</evidence>
<keyword evidence="1" id="KW-0831">Ubiquinone biosynthesis</keyword>
<dbReference type="PANTHER" id="PTHR38693:SF1">
    <property type="entry name" value="UBIQUINONE BIOSYNTHESIS ACCESSORY FACTOR UBIJ"/>
    <property type="match status" value="1"/>
</dbReference>
<dbReference type="EMBL" id="SMFT01000001">
    <property type="protein sequence ID" value="TCK01426.1"/>
    <property type="molecule type" value="Genomic_DNA"/>
</dbReference>
<dbReference type="OrthoDB" id="5801225at2"/>
<accession>A0A4V2PCI6</accession>
<sequence>MLTQLLQAGIENGLNHLLHHSPEAKPYLAKLQGKVLAIGLQSQGLQIYLCFSDQAIDVVGQYGEQADCDVAIARHLLFNPPSKAQLSQLINDKSIILHGDLQVLQDFVALLEQLEKDPALLLAPYLGDVLAYSSVSFARHLTTHIKQHIATSQQYWGERLTEEWQLLSPRLAVQDFNQEVKTLAKQTALLEQRIAKLLYENQSN</sequence>
<comment type="similarity">
    <text evidence="1">Belongs to the UbiJ family.</text>
</comment>
<proteinExistence type="inferred from homology"/>
<evidence type="ECO:0000313" key="4">
    <source>
        <dbReference type="Proteomes" id="UP000294702"/>
    </source>
</evidence>
<keyword evidence="1" id="KW-0963">Cytoplasm</keyword>
<dbReference type="InterPro" id="IPR003033">
    <property type="entry name" value="SCP2_sterol-bd_dom"/>
</dbReference>
<dbReference type="Pfam" id="PF02036">
    <property type="entry name" value="SCP2"/>
    <property type="match status" value="1"/>
</dbReference>
<comment type="caution">
    <text evidence="3">The sequence shown here is derived from an EMBL/GenBank/DDBJ whole genome shotgun (WGS) entry which is preliminary data.</text>
</comment>
<keyword evidence="4" id="KW-1185">Reference proteome</keyword>
<gene>
    <name evidence="1" type="primary">ubiJ</name>
    <name evidence="3" type="ORF">EV694_0037</name>
</gene>
<comment type="pathway">
    <text evidence="1">Cofactor biosynthesis; ubiquinone biosynthesis.</text>
</comment>
<name>A0A4V2PCI6_9PAST</name>
<evidence type="ECO:0000256" key="1">
    <source>
        <dbReference type="HAMAP-Rule" id="MF_02215"/>
    </source>
</evidence>
<dbReference type="RefSeq" id="WP_132687574.1">
    <property type="nucleotide sequence ID" value="NZ_SMFT01000001.1"/>
</dbReference>
<dbReference type="AlphaFoldDB" id="A0A4V2PCI6"/>
<evidence type="ECO:0000313" key="3">
    <source>
        <dbReference type="EMBL" id="TCK01426.1"/>
    </source>
</evidence>
<reference evidence="3 4" key="1">
    <citation type="submission" date="2019-03" db="EMBL/GenBank/DDBJ databases">
        <title>Genomic Encyclopedia of Type Strains, Phase IV (KMG-IV): sequencing the most valuable type-strain genomes for metagenomic binning, comparative biology and taxonomic classification.</title>
        <authorList>
            <person name="Goeker M."/>
        </authorList>
    </citation>
    <scope>NUCLEOTIDE SEQUENCE [LARGE SCALE GENOMIC DNA]</scope>
    <source>
        <strain evidence="3 4">DSM 15534</strain>
    </source>
</reference>
<dbReference type="UniPathway" id="UPA00232"/>
<organism evidence="3 4">
    <name type="scientific">Volucribacter psittacicida</name>
    <dbReference type="NCBI Taxonomy" id="203482"/>
    <lineage>
        <taxon>Bacteria</taxon>
        <taxon>Pseudomonadati</taxon>
        <taxon>Pseudomonadota</taxon>
        <taxon>Gammaproteobacteria</taxon>
        <taxon>Pasteurellales</taxon>
        <taxon>Pasteurellaceae</taxon>
        <taxon>Volucribacter</taxon>
    </lineage>
</organism>
<dbReference type="GO" id="GO:0006744">
    <property type="term" value="P:ubiquinone biosynthetic process"/>
    <property type="evidence" value="ECO:0007669"/>
    <property type="project" value="UniProtKB-UniRule"/>
</dbReference>
<comment type="subcellular location">
    <subcellularLocation>
        <location evidence="1">Cytoplasm</location>
    </subcellularLocation>
</comment>
<dbReference type="InterPro" id="IPR038989">
    <property type="entry name" value="UbiJ"/>
</dbReference>
<comment type="function">
    <text evidence="1">Required for ubiquinone (coenzyme Q) biosynthesis. Binds hydrophobic ubiquinone biosynthetic intermediates via its SCP2 domain and is essential for the stability of the Ubi complex. May constitute a docking platform where Ubi enzymes assemble and access their SCP2-bound polyprenyl substrates.</text>
</comment>
<keyword evidence="3" id="KW-0830">Ubiquinone</keyword>
<dbReference type="GO" id="GO:0005737">
    <property type="term" value="C:cytoplasm"/>
    <property type="evidence" value="ECO:0007669"/>
    <property type="project" value="UniProtKB-SubCell"/>
</dbReference>
<dbReference type="Proteomes" id="UP000294702">
    <property type="component" value="Unassembled WGS sequence"/>
</dbReference>